<evidence type="ECO:0000256" key="1">
    <source>
        <dbReference type="SAM" id="MobiDB-lite"/>
    </source>
</evidence>
<keyword evidence="3" id="KW-1185">Reference proteome</keyword>
<feature type="region of interest" description="Disordered" evidence="1">
    <location>
        <begin position="38"/>
        <end position="328"/>
    </location>
</feature>
<feature type="compositionally biased region" description="Polar residues" evidence="1">
    <location>
        <begin position="279"/>
        <end position="302"/>
    </location>
</feature>
<proteinExistence type="predicted"/>
<gene>
    <name evidence="2" type="ORF">AB6A40_007880</name>
</gene>
<feature type="compositionally biased region" description="Polar residues" evidence="1">
    <location>
        <begin position="41"/>
        <end position="60"/>
    </location>
</feature>
<accession>A0ABD6EN16</accession>
<feature type="compositionally biased region" description="Basic and acidic residues" evidence="1">
    <location>
        <begin position="177"/>
        <end position="209"/>
    </location>
</feature>
<feature type="compositionally biased region" description="Polar residues" evidence="1">
    <location>
        <begin position="68"/>
        <end position="77"/>
    </location>
</feature>
<dbReference type="AlphaFoldDB" id="A0ABD6EN16"/>
<name>A0ABD6EN16_9BILA</name>
<feature type="compositionally biased region" description="Acidic residues" evidence="1">
    <location>
        <begin position="303"/>
        <end position="314"/>
    </location>
</feature>
<comment type="caution">
    <text evidence="2">The sequence shown here is derived from an EMBL/GenBank/DDBJ whole genome shotgun (WGS) entry which is preliminary data.</text>
</comment>
<feature type="compositionally biased region" description="Polar residues" evidence="1">
    <location>
        <begin position="226"/>
        <end position="247"/>
    </location>
</feature>
<dbReference type="EMBL" id="JBGFUD010006725">
    <property type="protein sequence ID" value="MFH4981171.1"/>
    <property type="molecule type" value="Genomic_DNA"/>
</dbReference>
<sequence length="328" mass="36329">MSYIFLLQKLIAIENIDQKLISKDRLFDAFTANISRHEAESSVTLPTETESRTSAALSDTDSNKRFTRQSQAESSQIVEEKRSEPPTASLPIQSTVNRSPKEMNKETKEKNQKTTCSNLYNAISSSSSSSTRSTSSTDRSLSFDHKNKKGSEENEKAEKLDYNPGSNKVVSRSVALKKNESSGKFGDNYDEKTKSKEAKESYKKTRASEEASLISLSSRSDRTAEKNATNQQKSSSTTDQPEPNSVAGSVKRGGSLPPLRDKQIPNELQHLPSIDSSREQSNQVDTAQITRRLSSILNLQSSDSDENIGEEITVDELLHSNDEDSISF</sequence>
<evidence type="ECO:0000313" key="2">
    <source>
        <dbReference type="EMBL" id="MFH4981171.1"/>
    </source>
</evidence>
<feature type="compositionally biased region" description="Basic and acidic residues" evidence="1">
    <location>
        <begin position="99"/>
        <end position="112"/>
    </location>
</feature>
<protein>
    <submittedName>
        <fullName evidence="2">Uncharacterized protein</fullName>
    </submittedName>
</protein>
<reference evidence="2 3" key="1">
    <citation type="submission" date="2024-08" db="EMBL/GenBank/DDBJ databases">
        <title>Gnathostoma spinigerum genome.</title>
        <authorList>
            <person name="Gonzalez-Bertolin B."/>
            <person name="Monzon S."/>
            <person name="Zaballos A."/>
            <person name="Jimenez P."/>
            <person name="Dekumyoy P."/>
            <person name="Varona S."/>
            <person name="Cuesta I."/>
            <person name="Sumanam S."/>
            <person name="Adisakwattana P."/>
            <person name="Gasser R.B."/>
            <person name="Hernandez-Gonzalez A."/>
            <person name="Young N.D."/>
            <person name="Perteguer M.J."/>
        </authorList>
    </citation>
    <scope>NUCLEOTIDE SEQUENCE [LARGE SCALE GENOMIC DNA]</scope>
    <source>
        <strain evidence="2">AL3</strain>
        <tissue evidence="2">Liver</tissue>
    </source>
</reference>
<dbReference type="Proteomes" id="UP001608902">
    <property type="component" value="Unassembled WGS sequence"/>
</dbReference>
<feature type="compositionally biased region" description="Low complexity" evidence="1">
    <location>
        <begin position="124"/>
        <end position="140"/>
    </location>
</feature>
<feature type="compositionally biased region" description="Basic and acidic residues" evidence="1">
    <location>
        <begin position="141"/>
        <end position="161"/>
    </location>
</feature>
<evidence type="ECO:0000313" key="3">
    <source>
        <dbReference type="Proteomes" id="UP001608902"/>
    </source>
</evidence>
<organism evidence="2 3">
    <name type="scientific">Gnathostoma spinigerum</name>
    <dbReference type="NCBI Taxonomy" id="75299"/>
    <lineage>
        <taxon>Eukaryota</taxon>
        <taxon>Metazoa</taxon>
        <taxon>Ecdysozoa</taxon>
        <taxon>Nematoda</taxon>
        <taxon>Chromadorea</taxon>
        <taxon>Rhabditida</taxon>
        <taxon>Spirurina</taxon>
        <taxon>Gnathostomatomorpha</taxon>
        <taxon>Gnathostomatoidea</taxon>
        <taxon>Gnathostomatidae</taxon>
        <taxon>Gnathostoma</taxon>
    </lineage>
</organism>